<dbReference type="PANTHER" id="PTHR47020">
    <property type="entry name" value="HILLARIN"/>
    <property type="match status" value="1"/>
</dbReference>
<accession>A0ABQ9FK82</accession>
<keyword evidence="3" id="KW-1185">Reference proteome</keyword>
<sequence length="1197" mass="138566">MDHFQQRFVKKRMRVPAKFELTNILKQNVLPAPRKSRMRKSDLYLENSRFKLIDQHAEQIARSNYSTFRHLIWHLIYGNDVVKNDLDKVRTIFQWMLSRDWKQPLFTETSEENTVEKLLEYFGNGKSTHAQVFQILCLYSGLYCKVIVGVAKGRHYIPGETCSQEKFQHCWNAVRIDDNWFLLDLKWASRRSLQDTSVSEFYFLTDPDQLLLSHWAEDLRWQLVDRPITMSEFENLPFVKPQFFLCGLSFISNVKGVLETKRGQVKWEIGLSNQVKFSYKLVSMENGTENQSDLNLKDFIFHEIQNGRAAFILRSPNPGSYCLKLFAKRIDDRIWDKSKFVEVLEYKVHIDNTCIEDDPLPNCWDRTWGPGPRSERLCVYPVQKRGLITTNEKSVTFEINKTRPVKIQCRFCRNGWKESELQKCIKLQDNETKTYVVVSPPYPGEYGLEIYGTVPTKEDNIYTHVCQYFISSQRRDEDVTDAITFSHMNGHVSSMLDTNSKMLGLSADAPDTFVLSPLPDDQNVPEVIPWTPKSVPDKPKCESFKFLDDHAKKICDEQCQSVRDLLWKLVYSQKVDDDISKARLLFTWLASKRVQDITFSEIEAGSPEETLKGLNTGRTTYAMALQTLCRFCGLLCKVITGIAKGMDYKPGQQLAPGSSHHTWNIIHLKGNWCFVDTRFARRQIISSLTASGEFQYEFDDHFFMTDPNKFIYTHFPDDEHLQMLTTPVTLEEFCNMPIMTPHFFMLGLGLFDHKEHKLYSKGETTITLLYPSDRKHYHFTFSIHPSHEEEEFQGVKFNRFGMLEANKGKVTFTLRLPRKDTYVFYVYAKEELPDKKDSMFTQVCEFKIEQQEVLDPLPRPFPPCPYQSWGPGSSFYQYNLETNQCGSIIIAKGGSAKFEIKAPKAMQYRTRMVQHNTNSEFEGYVTYKTVDDKTVFSVTVPEKGEYGLEIYAKDPDTDTKKMRHIAQYLVRCDEDVETLKLPKLPSGFLGPQPMLVKYGVTALSHPDPVIHLETNTVEIQFKTSQGMRFTTNMTMLDGQRDCSEYVFIQSEDLGVRIVITLPKIGFYALCVHGNPFEDNSQQIPGLYNYLINCNKMEVDAVPYPKQYGFWKEGCYMLEPMAICPALDNFQVPFQVKVPKATTVAVVVNKDWSPLILNDFGIWEGKIDIDTSQNSTKIVLVACYGEDDRFSTLLEYNI</sequence>
<dbReference type="EMBL" id="JARBDR010000246">
    <property type="protein sequence ID" value="KAJ8317703.1"/>
    <property type="molecule type" value="Genomic_DNA"/>
</dbReference>
<dbReference type="Pfam" id="PF23265">
    <property type="entry name" value="Ig-like_KY"/>
    <property type="match status" value="5"/>
</dbReference>
<dbReference type="SMART" id="SM00460">
    <property type="entry name" value="TGc"/>
    <property type="match status" value="2"/>
</dbReference>
<dbReference type="InterPro" id="IPR002931">
    <property type="entry name" value="Transglutaminase-like"/>
</dbReference>
<feature type="domain" description="Transglutaminase-like" evidence="1">
    <location>
        <begin position="613"/>
        <end position="679"/>
    </location>
</feature>
<gene>
    <name evidence="2" type="ORF">KUTeg_005607</name>
</gene>
<feature type="domain" description="Transglutaminase-like" evidence="1">
    <location>
        <begin position="119"/>
        <end position="187"/>
    </location>
</feature>
<dbReference type="SUPFAM" id="SSF54001">
    <property type="entry name" value="Cysteine proteinases"/>
    <property type="match status" value="2"/>
</dbReference>
<dbReference type="Proteomes" id="UP001217089">
    <property type="component" value="Unassembled WGS sequence"/>
</dbReference>
<dbReference type="InterPro" id="IPR056564">
    <property type="entry name" value="Ig-like_KY"/>
</dbReference>
<proteinExistence type="predicted"/>
<evidence type="ECO:0000313" key="2">
    <source>
        <dbReference type="EMBL" id="KAJ8317703.1"/>
    </source>
</evidence>
<protein>
    <recommendedName>
        <fullName evidence="1">Transglutaminase-like domain-containing protein</fullName>
    </recommendedName>
</protein>
<dbReference type="InterPro" id="IPR053041">
    <property type="entry name" value="Transglut-like_Superfamily_Mod"/>
</dbReference>
<evidence type="ECO:0000313" key="3">
    <source>
        <dbReference type="Proteomes" id="UP001217089"/>
    </source>
</evidence>
<evidence type="ECO:0000259" key="1">
    <source>
        <dbReference type="SMART" id="SM00460"/>
    </source>
</evidence>
<dbReference type="InterPro" id="IPR038765">
    <property type="entry name" value="Papain-like_cys_pep_sf"/>
</dbReference>
<name>A0ABQ9FK82_TEGGR</name>
<dbReference type="Pfam" id="PF01841">
    <property type="entry name" value="Transglut_core"/>
    <property type="match status" value="2"/>
</dbReference>
<dbReference type="PANTHER" id="PTHR47020:SF1">
    <property type="entry name" value="HILLARIN"/>
    <property type="match status" value="1"/>
</dbReference>
<organism evidence="2 3">
    <name type="scientific">Tegillarca granosa</name>
    <name type="common">Malaysian cockle</name>
    <name type="synonym">Anadara granosa</name>
    <dbReference type="NCBI Taxonomy" id="220873"/>
    <lineage>
        <taxon>Eukaryota</taxon>
        <taxon>Metazoa</taxon>
        <taxon>Spiralia</taxon>
        <taxon>Lophotrochozoa</taxon>
        <taxon>Mollusca</taxon>
        <taxon>Bivalvia</taxon>
        <taxon>Autobranchia</taxon>
        <taxon>Pteriomorphia</taxon>
        <taxon>Arcoida</taxon>
        <taxon>Arcoidea</taxon>
        <taxon>Arcidae</taxon>
        <taxon>Tegillarca</taxon>
    </lineage>
</organism>
<reference evidence="2 3" key="1">
    <citation type="submission" date="2022-12" db="EMBL/GenBank/DDBJ databases">
        <title>Chromosome-level genome of Tegillarca granosa.</title>
        <authorList>
            <person name="Kim J."/>
        </authorList>
    </citation>
    <scope>NUCLEOTIDE SEQUENCE [LARGE SCALE GENOMIC DNA]</scope>
    <source>
        <strain evidence="2">Teg-2019</strain>
        <tissue evidence="2">Adductor muscle</tissue>
    </source>
</reference>
<comment type="caution">
    <text evidence="2">The sequence shown here is derived from an EMBL/GenBank/DDBJ whole genome shotgun (WGS) entry which is preliminary data.</text>
</comment>